<dbReference type="Pfam" id="PF13241">
    <property type="entry name" value="NAD_binding_7"/>
    <property type="match status" value="1"/>
</dbReference>
<evidence type="ECO:0000256" key="3">
    <source>
        <dbReference type="ARBA" id="ARBA00023002"/>
    </source>
</evidence>
<keyword evidence="4" id="KW-0520">NAD</keyword>
<sequence length="220" mass="22677">MIPLVHDIDGETVLVFGGGTVGARKARRFAREARVVVVSPAFTDADFGDSEFLRAAPGPDDVPTWLDAADPVLVVAATDDTALNAAIESEAKERGLLVNRADRSGERGRGGVVVPATVDDDPVHVAVTTSGTSPAVSRHLRRELESVVDGAGVVATVVGELRAELKDGDVDPGRRRAAVRAVAEAEAVWAVARANGSRDAVREAADGVLADALGDDGDGG</sequence>
<dbReference type="AlphaFoldDB" id="A0A368ND05"/>
<dbReference type="EMBL" id="QPHM01000001">
    <property type="protein sequence ID" value="RCU47189.1"/>
    <property type="molecule type" value="Genomic_DNA"/>
</dbReference>
<dbReference type="UniPathway" id="UPA00262">
    <property type="reaction ID" value="UER00222"/>
</dbReference>
<dbReference type="Gene3D" id="3.30.160.110">
    <property type="entry name" value="Siroheme synthase, domain 2"/>
    <property type="match status" value="1"/>
</dbReference>
<comment type="catalytic activity">
    <reaction evidence="6">
        <text>precorrin-2 + NAD(+) = sirohydrochlorin + NADH + 2 H(+)</text>
        <dbReference type="Rhea" id="RHEA:15613"/>
        <dbReference type="ChEBI" id="CHEBI:15378"/>
        <dbReference type="ChEBI" id="CHEBI:57540"/>
        <dbReference type="ChEBI" id="CHEBI:57945"/>
        <dbReference type="ChEBI" id="CHEBI:58351"/>
        <dbReference type="ChEBI" id="CHEBI:58827"/>
        <dbReference type="EC" id="1.3.1.76"/>
    </reaction>
</comment>
<dbReference type="InterPro" id="IPR028161">
    <property type="entry name" value="Met8-like"/>
</dbReference>
<evidence type="ECO:0000313" key="8">
    <source>
        <dbReference type="Proteomes" id="UP000252189"/>
    </source>
</evidence>
<organism evidence="7 8">
    <name type="scientific">Haloplanus salinus</name>
    <dbReference type="NCBI Taxonomy" id="1126245"/>
    <lineage>
        <taxon>Archaea</taxon>
        <taxon>Methanobacteriati</taxon>
        <taxon>Methanobacteriota</taxon>
        <taxon>Stenosarchaea group</taxon>
        <taxon>Halobacteria</taxon>
        <taxon>Halobacteriales</taxon>
        <taxon>Haloferacaceae</taxon>
        <taxon>Haloplanus</taxon>
    </lineage>
</organism>
<protein>
    <recommendedName>
        <fullName evidence="2">precorrin-2 dehydrogenase</fullName>
        <ecNumber evidence="2">1.3.1.76</ecNumber>
    </recommendedName>
</protein>
<name>A0A368ND05_9EURY</name>
<comment type="caution">
    <text evidence="7">The sequence shown here is derived from an EMBL/GenBank/DDBJ whole genome shotgun (WGS) entry which is preliminary data.</text>
</comment>
<comment type="pathway">
    <text evidence="1">Porphyrin-containing compound metabolism; siroheme biosynthesis; sirohydrochlorin from precorrin-2: step 1/1.</text>
</comment>
<keyword evidence="3" id="KW-0560">Oxidoreductase</keyword>
<keyword evidence="8" id="KW-1185">Reference proteome</keyword>
<dbReference type="GO" id="GO:0019354">
    <property type="term" value="P:siroheme biosynthetic process"/>
    <property type="evidence" value="ECO:0007669"/>
    <property type="project" value="UniProtKB-UniPathway"/>
</dbReference>
<dbReference type="SUPFAM" id="SSF75615">
    <property type="entry name" value="Siroheme synthase middle domains-like"/>
    <property type="match status" value="1"/>
</dbReference>
<dbReference type="GO" id="GO:0004325">
    <property type="term" value="F:ferrochelatase activity"/>
    <property type="evidence" value="ECO:0007669"/>
    <property type="project" value="InterPro"/>
</dbReference>
<accession>A0A368ND05</accession>
<proteinExistence type="predicted"/>
<dbReference type="InterPro" id="IPR006367">
    <property type="entry name" value="Sirohaem_synthase_N"/>
</dbReference>
<gene>
    <name evidence="7" type="ORF">DU504_07680</name>
</gene>
<evidence type="ECO:0000313" key="7">
    <source>
        <dbReference type="EMBL" id="RCU47189.1"/>
    </source>
</evidence>
<evidence type="ECO:0000256" key="6">
    <source>
        <dbReference type="ARBA" id="ARBA00047561"/>
    </source>
</evidence>
<dbReference type="EC" id="1.3.1.76" evidence="2"/>
<keyword evidence="5" id="KW-0627">Porphyrin biosynthesis</keyword>
<dbReference type="GO" id="GO:0043115">
    <property type="term" value="F:precorrin-2 dehydrogenase activity"/>
    <property type="evidence" value="ECO:0007669"/>
    <property type="project" value="UniProtKB-EC"/>
</dbReference>
<dbReference type="RefSeq" id="WP_114448737.1">
    <property type="nucleotide sequence ID" value="NZ_QPHM01000001.1"/>
</dbReference>
<evidence type="ECO:0000256" key="2">
    <source>
        <dbReference type="ARBA" id="ARBA00012400"/>
    </source>
</evidence>
<evidence type="ECO:0000256" key="4">
    <source>
        <dbReference type="ARBA" id="ARBA00023027"/>
    </source>
</evidence>
<dbReference type="InterPro" id="IPR036291">
    <property type="entry name" value="NAD(P)-bd_dom_sf"/>
</dbReference>
<dbReference type="NCBIfam" id="TIGR01470">
    <property type="entry name" value="cysG_Nterm"/>
    <property type="match status" value="1"/>
</dbReference>
<evidence type="ECO:0000256" key="1">
    <source>
        <dbReference type="ARBA" id="ARBA00005010"/>
    </source>
</evidence>
<dbReference type="SUPFAM" id="SSF51735">
    <property type="entry name" value="NAD(P)-binding Rossmann-fold domains"/>
    <property type="match status" value="1"/>
</dbReference>
<reference evidence="7 8" key="1">
    <citation type="submission" date="2018-07" db="EMBL/GenBank/DDBJ databases">
        <title>Genome sequences of Haloplanus salinus JCM 18368T.</title>
        <authorList>
            <person name="Kim Y.B."/>
            <person name="Roh S.W."/>
        </authorList>
    </citation>
    <scope>NUCLEOTIDE SEQUENCE [LARGE SCALE GENOMIC DNA]</scope>
    <source>
        <strain evidence="7 8">JCM 18368</strain>
    </source>
</reference>
<dbReference type="PANTHER" id="PTHR35330">
    <property type="entry name" value="SIROHEME BIOSYNTHESIS PROTEIN MET8"/>
    <property type="match status" value="1"/>
</dbReference>
<dbReference type="Gene3D" id="3.40.50.720">
    <property type="entry name" value="NAD(P)-binding Rossmann-like Domain"/>
    <property type="match status" value="1"/>
</dbReference>
<dbReference type="Proteomes" id="UP000252189">
    <property type="component" value="Unassembled WGS sequence"/>
</dbReference>
<evidence type="ECO:0000256" key="5">
    <source>
        <dbReference type="ARBA" id="ARBA00023244"/>
    </source>
</evidence>
<dbReference type="PANTHER" id="PTHR35330:SF1">
    <property type="entry name" value="SIROHEME BIOSYNTHESIS PROTEIN MET8"/>
    <property type="match status" value="1"/>
</dbReference>